<dbReference type="AlphaFoldDB" id="A0AAE0ZNM8"/>
<reference evidence="1" key="1">
    <citation type="journal article" date="2023" name="G3 (Bethesda)">
        <title>A reference genome for the long-term kleptoplast-retaining sea slug Elysia crispata morphotype clarki.</title>
        <authorList>
            <person name="Eastman K.E."/>
            <person name="Pendleton A.L."/>
            <person name="Shaikh M.A."/>
            <person name="Suttiyut T."/>
            <person name="Ogas R."/>
            <person name="Tomko P."/>
            <person name="Gavelis G."/>
            <person name="Widhalm J.R."/>
            <person name="Wisecaver J.H."/>
        </authorList>
    </citation>
    <scope>NUCLEOTIDE SEQUENCE</scope>
    <source>
        <strain evidence="1">ECLA1</strain>
    </source>
</reference>
<keyword evidence="2" id="KW-1185">Reference proteome</keyword>
<accession>A0AAE0ZNM8</accession>
<sequence length="98" mass="10943">MAIALKDSYSSEILKLREVHNVMLCSAPCFVCLSASGFPACVQFILIMCLFSLKKTGSPDVFTLVSSDTLVCWSPIFEGYVKWTKSVTVIELTDFYKE</sequence>
<dbReference type="EMBL" id="JAWDGP010003607">
    <property type="protein sequence ID" value="KAK3772715.1"/>
    <property type="molecule type" value="Genomic_DNA"/>
</dbReference>
<dbReference type="Proteomes" id="UP001283361">
    <property type="component" value="Unassembled WGS sequence"/>
</dbReference>
<organism evidence="1 2">
    <name type="scientific">Elysia crispata</name>
    <name type="common">lettuce slug</name>
    <dbReference type="NCBI Taxonomy" id="231223"/>
    <lineage>
        <taxon>Eukaryota</taxon>
        <taxon>Metazoa</taxon>
        <taxon>Spiralia</taxon>
        <taxon>Lophotrochozoa</taxon>
        <taxon>Mollusca</taxon>
        <taxon>Gastropoda</taxon>
        <taxon>Heterobranchia</taxon>
        <taxon>Euthyneura</taxon>
        <taxon>Panpulmonata</taxon>
        <taxon>Sacoglossa</taxon>
        <taxon>Placobranchoidea</taxon>
        <taxon>Plakobranchidae</taxon>
        <taxon>Elysia</taxon>
    </lineage>
</organism>
<evidence type="ECO:0000313" key="2">
    <source>
        <dbReference type="Proteomes" id="UP001283361"/>
    </source>
</evidence>
<gene>
    <name evidence="1" type="ORF">RRG08_013409</name>
</gene>
<comment type="caution">
    <text evidence="1">The sequence shown here is derived from an EMBL/GenBank/DDBJ whole genome shotgun (WGS) entry which is preliminary data.</text>
</comment>
<proteinExistence type="predicted"/>
<evidence type="ECO:0000313" key="1">
    <source>
        <dbReference type="EMBL" id="KAK3772715.1"/>
    </source>
</evidence>
<name>A0AAE0ZNM8_9GAST</name>
<protein>
    <submittedName>
        <fullName evidence="1">Uncharacterized protein</fullName>
    </submittedName>
</protein>